<name>A0A6M3J9A2_9ZZZZ</name>
<dbReference type="EMBL" id="MT141542">
    <property type="protein sequence ID" value="QJA65657.1"/>
    <property type="molecule type" value="Genomic_DNA"/>
</dbReference>
<proteinExistence type="predicted"/>
<organism evidence="1">
    <name type="scientific">viral metagenome</name>
    <dbReference type="NCBI Taxonomy" id="1070528"/>
    <lineage>
        <taxon>unclassified sequences</taxon>
        <taxon>metagenomes</taxon>
        <taxon>organismal metagenomes</taxon>
    </lineage>
</organism>
<dbReference type="AlphaFoldDB" id="A0A6M3J9A2"/>
<protein>
    <submittedName>
        <fullName evidence="1">Uncharacterized protein</fullName>
    </submittedName>
</protein>
<reference evidence="1" key="1">
    <citation type="submission" date="2020-03" db="EMBL/GenBank/DDBJ databases">
        <title>The deep terrestrial virosphere.</title>
        <authorList>
            <person name="Holmfeldt K."/>
            <person name="Nilsson E."/>
            <person name="Simone D."/>
            <person name="Lopez-Fernandez M."/>
            <person name="Wu X."/>
            <person name="de Brujin I."/>
            <person name="Lundin D."/>
            <person name="Andersson A."/>
            <person name="Bertilsson S."/>
            <person name="Dopson M."/>
        </authorList>
    </citation>
    <scope>NUCLEOTIDE SEQUENCE</scope>
    <source>
        <strain evidence="1">MM415B00382</strain>
    </source>
</reference>
<gene>
    <name evidence="1" type="ORF">MM415B00382_0047</name>
</gene>
<evidence type="ECO:0000313" key="1">
    <source>
        <dbReference type="EMBL" id="QJA65657.1"/>
    </source>
</evidence>
<accession>A0A6M3J9A2</accession>
<sequence length="90" mass="9485">MANKNVKVEKPDTVVTLDSADYWRLMALQARAEAAKALAELAHARGLLNVQAAGGKAAAVYDELAPKYGLDVKVAYVADDAACAMKPQPA</sequence>